<evidence type="ECO:0000256" key="4">
    <source>
        <dbReference type="ARBA" id="ARBA00022702"/>
    </source>
</evidence>
<dbReference type="PROSITE" id="PS51257">
    <property type="entry name" value="PROKAR_LIPOPROTEIN"/>
    <property type="match status" value="1"/>
</dbReference>
<evidence type="ECO:0000256" key="2">
    <source>
        <dbReference type="ARBA" id="ARBA00009178"/>
    </source>
</evidence>
<dbReference type="GO" id="GO:0040008">
    <property type="term" value="P:regulation of growth"/>
    <property type="evidence" value="ECO:0007669"/>
    <property type="project" value="UniProtKB-ARBA"/>
</dbReference>
<evidence type="ECO:0000313" key="8">
    <source>
        <dbReference type="EMBL" id="RYR60045.1"/>
    </source>
</evidence>
<comment type="subcellular location">
    <subcellularLocation>
        <location evidence="1">Secreted</location>
    </subcellularLocation>
</comment>
<gene>
    <name evidence="8" type="ORF">Ahy_A04g017139</name>
</gene>
<evidence type="ECO:0000256" key="1">
    <source>
        <dbReference type="ARBA" id="ARBA00004613"/>
    </source>
</evidence>
<dbReference type="AlphaFoldDB" id="A0A445DA52"/>
<dbReference type="PANTHER" id="PTHR33136">
    <property type="entry name" value="RAPID ALKALINIZATION FACTOR-LIKE"/>
    <property type="match status" value="1"/>
</dbReference>
<keyword evidence="9" id="KW-1185">Reference proteome</keyword>
<dbReference type="Proteomes" id="UP000289738">
    <property type="component" value="Chromosome A04"/>
</dbReference>
<dbReference type="GO" id="GO:0005576">
    <property type="term" value="C:extracellular region"/>
    <property type="evidence" value="ECO:0007669"/>
    <property type="project" value="UniProtKB-SubCell"/>
</dbReference>
<feature type="signal peptide" evidence="7">
    <location>
        <begin position="1"/>
        <end position="25"/>
    </location>
</feature>
<accession>A0A445DA52</accession>
<evidence type="ECO:0000256" key="6">
    <source>
        <dbReference type="ARBA" id="ARBA00023157"/>
    </source>
</evidence>
<keyword evidence="5 7" id="KW-0732">Signal</keyword>
<organism evidence="8 9">
    <name type="scientific">Arachis hypogaea</name>
    <name type="common">Peanut</name>
    <dbReference type="NCBI Taxonomy" id="3818"/>
    <lineage>
        <taxon>Eukaryota</taxon>
        <taxon>Viridiplantae</taxon>
        <taxon>Streptophyta</taxon>
        <taxon>Embryophyta</taxon>
        <taxon>Tracheophyta</taxon>
        <taxon>Spermatophyta</taxon>
        <taxon>Magnoliopsida</taxon>
        <taxon>eudicotyledons</taxon>
        <taxon>Gunneridae</taxon>
        <taxon>Pentapetalae</taxon>
        <taxon>rosids</taxon>
        <taxon>fabids</taxon>
        <taxon>Fabales</taxon>
        <taxon>Fabaceae</taxon>
        <taxon>Papilionoideae</taxon>
        <taxon>50 kb inversion clade</taxon>
        <taxon>dalbergioids sensu lato</taxon>
        <taxon>Dalbergieae</taxon>
        <taxon>Pterocarpus clade</taxon>
        <taxon>Arachis</taxon>
    </lineage>
</organism>
<evidence type="ECO:0000256" key="3">
    <source>
        <dbReference type="ARBA" id="ARBA00022525"/>
    </source>
</evidence>
<dbReference type="GO" id="GO:0009506">
    <property type="term" value="C:plasmodesma"/>
    <property type="evidence" value="ECO:0007669"/>
    <property type="project" value="TreeGrafter"/>
</dbReference>
<reference evidence="8 9" key="1">
    <citation type="submission" date="2019-01" db="EMBL/GenBank/DDBJ databases">
        <title>Sequencing of cultivated peanut Arachis hypogaea provides insights into genome evolution and oil improvement.</title>
        <authorList>
            <person name="Chen X."/>
        </authorList>
    </citation>
    <scope>NUCLEOTIDE SEQUENCE [LARGE SCALE GENOMIC DNA]</scope>
    <source>
        <strain evidence="9">cv. Fuhuasheng</strain>
        <tissue evidence="8">Leaves</tissue>
    </source>
</reference>
<dbReference type="GO" id="GO:0019722">
    <property type="term" value="P:calcium-mediated signaling"/>
    <property type="evidence" value="ECO:0007669"/>
    <property type="project" value="TreeGrafter"/>
</dbReference>
<evidence type="ECO:0000256" key="5">
    <source>
        <dbReference type="ARBA" id="ARBA00022729"/>
    </source>
</evidence>
<feature type="chain" id="PRO_5019583086" description="Rapid ALkalinization Factor" evidence="7">
    <location>
        <begin position="26"/>
        <end position="186"/>
    </location>
</feature>
<keyword evidence="4" id="KW-0372">Hormone</keyword>
<keyword evidence="3" id="KW-0964">Secreted</keyword>
<evidence type="ECO:0008006" key="10">
    <source>
        <dbReference type="Google" id="ProtNLM"/>
    </source>
</evidence>
<name>A0A445DA52_ARAHY</name>
<sequence length="186" mass="20260">MANKNCSLHLALIVACMVTMTATVAEMRMMTKTIPWSSCNGTIGECIEAKKKFEMDSESNMKIFESKNKVIGNGAIGRNGIPCSKKDNTTKNCRPGTPANRYNRGCSPITRCRGGGGGGGGSPPHELLTSSLNSYCGLHRHYDDGGGRNSHNDEDYTFVIMQWDDRRVHGSKKGIGDGFREQHGDI</sequence>
<dbReference type="PANTHER" id="PTHR33136:SF95">
    <property type="entry name" value="PROTEIN RALF-LIKE 33-RELATED"/>
    <property type="match status" value="1"/>
</dbReference>
<dbReference type="Pfam" id="PF05498">
    <property type="entry name" value="RALF"/>
    <property type="match status" value="1"/>
</dbReference>
<dbReference type="EMBL" id="SDMP01000004">
    <property type="protein sequence ID" value="RYR60045.1"/>
    <property type="molecule type" value="Genomic_DNA"/>
</dbReference>
<protein>
    <recommendedName>
        <fullName evidence="10">Rapid ALkalinization Factor</fullName>
    </recommendedName>
</protein>
<proteinExistence type="inferred from homology"/>
<evidence type="ECO:0000313" key="9">
    <source>
        <dbReference type="Proteomes" id="UP000289738"/>
    </source>
</evidence>
<comment type="similarity">
    <text evidence="2">Belongs to the plant rapid alkalinization factor (RALF) family.</text>
</comment>
<comment type="caution">
    <text evidence="8">The sequence shown here is derived from an EMBL/GenBank/DDBJ whole genome shotgun (WGS) entry which is preliminary data.</text>
</comment>
<evidence type="ECO:0000256" key="7">
    <source>
        <dbReference type="SAM" id="SignalP"/>
    </source>
</evidence>
<dbReference type="InterPro" id="IPR008801">
    <property type="entry name" value="RALF"/>
</dbReference>
<keyword evidence="6" id="KW-1015">Disulfide bond</keyword>
<dbReference type="GO" id="GO:0005179">
    <property type="term" value="F:hormone activity"/>
    <property type="evidence" value="ECO:0007669"/>
    <property type="project" value="UniProtKB-KW"/>
</dbReference>
<dbReference type="STRING" id="3818.A0A445DA52"/>